<proteinExistence type="predicted"/>
<evidence type="ECO:0000256" key="2">
    <source>
        <dbReference type="SAM" id="SignalP"/>
    </source>
</evidence>
<sequence length="93" mass="9280">MSPRPSTLALACLLSLSAGAPTAQARPAGSAALRVGVRIIADCARADASADPACRPAHQRSDGRAPVPAQVSALSPPAPPTKAGQAPRVTVTY</sequence>
<protein>
    <submittedName>
        <fullName evidence="3">Uncharacterized protein</fullName>
    </submittedName>
</protein>
<evidence type="ECO:0000256" key="1">
    <source>
        <dbReference type="SAM" id="MobiDB-lite"/>
    </source>
</evidence>
<comment type="caution">
    <text evidence="3">The sequence shown here is derived from an EMBL/GenBank/DDBJ whole genome shotgun (WGS) entry which is preliminary data.</text>
</comment>
<feature type="signal peptide" evidence="2">
    <location>
        <begin position="1"/>
        <end position="25"/>
    </location>
</feature>
<reference evidence="3 4" key="1">
    <citation type="submission" date="2024-09" db="EMBL/GenBank/DDBJ databases">
        <authorList>
            <consortium name="All-Russian atlas of soil microorganisms"/>
            <consortium name="as a basis for the search for new antimicrobial producers and enzymes with unique properties"/>
            <person name="Sokolova E.A."/>
            <person name="Voronina E.N."/>
        </authorList>
    </citation>
    <scope>NUCLEOTIDE SEQUENCE [LARGE SCALE GENOMIC DNA]</scope>
    <source>
        <strain evidence="3 4">AF-22b-331.1</strain>
    </source>
</reference>
<dbReference type="RefSeq" id="WP_394164836.1">
    <property type="nucleotide sequence ID" value="NZ_JBHGCJ010000024.1"/>
</dbReference>
<feature type="region of interest" description="Disordered" evidence="1">
    <location>
        <begin position="47"/>
        <end position="93"/>
    </location>
</feature>
<evidence type="ECO:0000313" key="4">
    <source>
        <dbReference type="Proteomes" id="UP001605261"/>
    </source>
</evidence>
<accession>A0ABW7D780</accession>
<name>A0ABW7D780_9GAMM</name>
<feature type="chain" id="PRO_5046874246" evidence="2">
    <location>
        <begin position="26"/>
        <end position="93"/>
    </location>
</feature>
<gene>
    <name evidence="3" type="ORF">ACEU0G_001991</name>
</gene>
<keyword evidence="2" id="KW-0732">Signal</keyword>
<dbReference type="Proteomes" id="UP001605261">
    <property type="component" value="Unassembled WGS sequence"/>
</dbReference>
<dbReference type="EMBL" id="JBHGCJ010000024">
    <property type="protein sequence ID" value="MFG6111649.1"/>
    <property type="molecule type" value="Genomic_DNA"/>
</dbReference>
<organism evidence="3 4">
    <name type="scientific">Stenotrophomonas nematodicola</name>
    <dbReference type="NCBI Taxonomy" id="2656746"/>
    <lineage>
        <taxon>Bacteria</taxon>
        <taxon>Pseudomonadati</taxon>
        <taxon>Pseudomonadota</taxon>
        <taxon>Gammaproteobacteria</taxon>
        <taxon>Lysobacterales</taxon>
        <taxon>Lysobacteraceae</taxon>
        <taxon>Stenotrophomonas</taxon>
    </lineage>
</organism>
<keyword evidence="4" id="KW-1185">Reference proteome</keyword>
<evidence type="ECO:0000313" key="3">
    <source>
        <dbReference type="EMBL" id="MFG6111649.1"/>
    </source>
</evidence>